<evidence type="ECO:0000313" key="2">
    <source>
        <dbReference type="Proteomes" id="UP001331515"/>
    </source>
</evidence>
<organism evidence="1 2">
    <name type="scientific">Champsocephalus gunnari</name>
    <name type="common">Mackerel icefish</name>
    <dbReference type="NCBI Taxonomy" id="52237"/>
    <lineage>
        <taxon>Eukaryota</taxon>
        <taxon>Metazoa</taxon>
        <taxon>Chordata</taxon>
        <taxon>Craniata</taxon>
        <taxon>Vertebrata</taxon>
        <taxon>Euteleostomi</taxon>
        <taxon>Actinopterygii</taxon>
        <taxon>Neopterygii</taxon>
        <taxon>Teleostei</taxon>
        <taxon>Neoteleostei</taxon>
        <taxon>Acanthomorphata</taxon>
        <taxon>Eupercaria</taxon>
        <taxon>Perciformes</taxon>
        <taxon>Notothenioidei</taxon>
        <taxon>Channichthyidae</taxon>
        <taxon>Champsocephalus</taxon>
    </lineage>
</organism>
<gene>
    <name evidence="1" type="ORF">CgunFtcFv8_019416</name>
</gene>
<sequence length="75" mass="8119">MASEDGPFSPSHQRSRRLGGCGFKISSTDSHQVCSSCLGLEHAQEAIDTPGSCGHCARFTIKNLRRRLSRQASLS</sequence>
<name>A0AAN8HS50_CHAGU</name>
<evidence type="ECO:0000313" key="1">
    <source>
        <dbReference type="EMBL" id="KAK5922119.1"/>
    </source>
</evidence>
<comment type="caution">
    <text evidence="1">The sequence shown here is derived from an EMBL/GenBank/DDBJ whole genome shotgun (WGS) entry which is preliminary data.</text>
</comment>
<keyword evidence="2" id="KW-1185">Reference proteome</keyword>
<accession>A0AAN8HS50</accession>
<dbReference type="AlphaFoldDB" id="A0AAN8HS50"/>
<dbReference type="EMBL" id="JAURVH010001522">
    <property type="protein sequence ID" value="KAK5922119.1"/>
    <property type="molecule type" value="Genomic_DNA"/>
</dbReference>
<reference evidence="1 2" key="1">
    <citation type="journal article" date="2023" name="Mol. Biol. Evol.">
        <title>Genomics of Secondarily Temperate Adaptation in the Only Non-Antarctic Icefish.</title>
        <authorList>
            <person name="Rivera-Colon A.G."/>
            <person name="Rayamajhi N."/>
            <person name="Minhas B.F."/>
            <person name="Madrigal G."/>
            <person name="Bilyk K.T."/>
            <person name="Yoon V."/>
            <person name="Hune M."/>
            <person name="Gregory S."/>
            <person name="Cheng C.H.C."/>
            <person name="Catchen J.M."/>
        </authorList>
    </citation>
    <scope>NUCLEOTIDE SEQUENCE [LARGE SCALE GENOMIC DNA]</scope>
    <source>
        <tissue evidence="1">White muscle</tissue>
    </source>
</reference>
<protein>
    <submittedName>
        <fullName evidence="1">Uncharacterized protein</fullName>
    </submittedName>
</protein>
<proteinExistence type="predicted"/>
<dbReference type="Proteomes" id="UP001331515">
    <property type="component" value="Unassembled WGS sequence"/>
</dbReference>